<dbReference type="RefSeq" id="WP_115831567.1">
    <property type="nucleotide sequence ID" value="NZ_QNUL01000010.1"/>
</dbReference>
<name>A0A3D8YBE8_9BACT</name>
<evidence type="ECO:0000256" key="1">
    <source>
        <dbReference type="SAM" id="Phobius"/>
    </source>
</evidence>
<reference evidence="2 3" key="1">
    <citation type="submission" date="2018-07" db="EMBL/GenBank/DDBJ databases">
        <title>Dyadobacter roseus sp. nov., isolated from rose rhizosphere soil.</title>
        <authorList>
            <person name="Chen L."/>
        </authorList>
    </citation>
    <scope>NUCLEOTIDE SEQUENCE [LARGE SCALE GENOMIC DNA]</scope>
    <source>
        <strain evidence="2 3">RS19</strain>
    </source>
</reference>
<feature type="transmembrane region" description="Helical" evidence="1">
    <location>
        <begin position="102"/>
        <end position="123"/>
    </location>
</feature>
<feature type="transmembrane region" description="Helical" evidence="1">
    <location>
        <begin position="77"/>
        <end position="96"/>
    </location>
</feature>
<protein>
    <recommendedName>
        <fullName evidence="4">DUF4345 domain-containing protein</fullName>
    </recommendedName>
</protein>
<keyword evidence="1" id="KW-0472">Membrane</keyword>
<organism evidence="2 3">
    <name type="scientific">Dyadobacter luteus</name>
    <dbReference type="NCBI Taxonomy" id="2259619"/>
    <lineage>
        <taxon>Bacteria</taxon>
        <taxon>Pseudomonadati</taxon>
        <taxon>Bacteroidota</taxon>
        <taxon>Cytophagia</taxon>
        <taxon>Cytophagales</taxon>
        <taxon>Spirosomataceae</taxon>
        <taxon>Dyadobacter</taxon>
    </lineage>
</organism>
<proteinExistence type="predicted"/>
<accession>A0A3D8YBE8</accession>
<sequence>MRKVEIFTKVFLVIVGLAFLNVAVQAIANPQTVMDFVGIHLDNLSARSSTRAYYGGVNLTFGLFLIFGAFKMQKEALMLAGLYGAGFVSGRLYGIITEGVPNSFVLTWLAIEAVLTLVTLLLLQSRRKATHF</sequence>
<dbReference type="Proteomes" id="UP000256373">
    <property type="component" value="Unassembled WGS sequence"/>
</dbReference>
<feature type="transmembrane region" description="Helical" evidence="1">
    <location>
        <begin position="52"/>
        <end position="70"/>
    </location>
</feature>
<gene>
    <name evidence="2" type="ORF">DSL64_14175</name>
</gene>
<dbReference type="EMBL" id="QNUL01000010">
    <property type="protein sequence ID" value="REA60681.1"/>
    <property type="molecule type" value="Genomic_DNA"/>
</dbReference>
<keyword evidence="3" id="KW-1185">Reference proteome</keyword>
<dbReference type="AlphaFoldDB" id="A0A3D8YBE8"/>
<dbReference type="InterPro" id="IPR025597">
    <property type="entry name" value="DUF4345"/>
</dbReference>
<evidence type="ECO:0000313" key="2">
    <source>
        <dbReference type="EMBL" id="REA60681.1"/>
    </source>
</evidence>
<evidence type="ECO:0008006" key="4">
    <source>
        <dbReference type="Google" id="ProtNLM"/>
    </source>
</evidence>
<keyword evidence="1" id="KW-0812">Transmembrane</keyword>
<keyword evidence="1" id="KW-1133">Transmembrane helix</keyword>
<comment type="caution">
    <text evidence="2">The sequence shown here is derived from an EMBL/GenBank/DDBJ whole genome shotgun (WGS) entry which is preliminary data.</text>
</comment>
<evidence type="ECO:0000313" key="3">
    <source>
        <dbReference type="Proteomes" id="UP000256373"/>
    </source>
</evidence>
<dbReference type="Pfam" id="PF14248">
    <property type="entry name" value="DUF4345"/>
    <property type="match status" value="1"/>
</dbReference>
<dbReference type="OrthoDB" id="852460at2"/>